<gene>
    <name evidence="3" type="ORF">QBC33DRAFT_530251</name>
</gene>
<dbReference type="AlphaFoldDB" id="A0AAJ0FPI1"/>
<organism evidence="3 4">
    <name type="scientific">Phialemonium atrogriseum</name>
    <dbReference type="NCBI Taxonomy" id="1093897"/>
    <lineage>
        <taxon>Eukaryota</taxon>
        <taxon>Fungi</taxon>
        <taxon>Dikarya</taxon>
        <taxon>Ascomycota</taxon>
        <taxon>Pezizomycotina</taxon>
        <taxon>Sordariomycetes</taxon>
        <taxon>Sordariomycetidae</taxon>
        <taxon>Cephalothecales</taxon>
        <taxon>Cephalothecaceae</taxon>
        <taxon>Phialemonium</taxon>
    </lineage>
</organism>
<proteinExistence type="predicted"/>
<reference evidence="3" key="1">
    <citation type="submission" date="2023-06" db="EMBL/GenBank/DDBJ databases">
        <title>Genome-scale phylogeny and comparative genomics of the fungal order Sordariales.</title>
        <authorList>
            <consortium name="Lawrence Berkeley National Laboratory"/>
            <person name="Hensen N."/>
            <person name="Bonometti L."/>
            <person name="Westerberg I."/>
            <person name="Brannstrom I.O."/>
            <person name="Guillou S."/>
            <person name="Cros-Aarteil S."/>
            <person name="Calhoun S."/>
            <person name="Haridas S."/>
            <person name="Kuo A."/>
            <person name="Mondo S."/>
            <person name="Pangilinan J."/>
            <person name="Riley R."/>
            <person name="Labutti K."/>
            <person name="Andreopoulos B."/>
            <person name="Lipzen A."/>
            <person name="Chen C."/>
            <person name="Yanf M."/>
            <person name="Daum C."/>
            <person name="Ng V."/>
            <person name="Clum A."/>
            <person name="Steindorff A."/>
            <person name="Ohm R."/>
            <person name="Martin F."/>
            <person name="Silar P."/>
            <person name="Natvig D."/>
            <person name="Lalanne C."/>
            <person name="Gautier V."/>
            <person name="Ament-Velasquez S.L."/>
            <person name="Kruys A."/>
            <person name="Hutchinson M.I."/>
            <person name="Powell A.J."/>
            <person name="Barry K."/>
            <person name="Miller A.N."/>
            <person name="Grigoriev I.V."/>
            <person name="Debuchy R."/>
            <person name="Gladieux P."/>
            <person name="Thoren M.H."/>
            <person name="Johannesson H."/>
        </authorList>
    </citation>
    <scope>NUCLEOTIDE SEQUENCE</scope>
    <source>
        <strain evidence="3">8032-3</strain>
    </source>
</reference>
<evidence type="ECO:0000313" key="4">
    <source>
        <dbReference type="Proteomes" id="UP001244011"/>
    </source>
</evidence>
<evidence type="ECO:0000256" key="1">
    <source>
        <dbReference type="SAM" id="MobiDB-lite"/>
    </source>
</evidence>
<accession>A0AAJ0FPI1</accession>
<name>A0AAJ0FPI1_9PEZI</name>
<dbReference type="GeneID" id="85310401"/>
<evidence type="ECO:0000256" key="2">
    <source>
        <dbReference type="SAM" id="Phobius"/>
    </source>
</evidence>
<evidence type="ECO:0000313" key="3">
    <source>
        <dbReference type="EMBL" id="KAK1770144.1"/>
    </source>
</evidence>
<feature type="transmembrane region" description="Helical" evidence="2">
    <location>
        <begin position="72"/>
        <end position="95"/>
    </location>
</feature>
<keyword evidence="4" id="KW-1185">Reference proteome</keyword>
<dbReference type="Pfam" id="PF14087">
    <property type="entry name" value="DUF4267"/>
    <property type="match status" value="1"/>
</dbReference>
<keyword evidence="2" id="KW-0472">Membrane</keyword>
<protein>
    <submittedName>
        <fullName evidence="3">Uncharacterized protein</fullName>
    </submittedName>
</protein>
<feature type="transmembrane region" description="Helical" evidence="2">
    <location>
        <begin position="169"/>
        <end position="187"/>
    </location>
</feature>
<dbReference type="Proteomes" id="UP001244011">
    <property type="component" value="Unassembled WGS sequence"/>
</dbReference>
<dbReference type="EMBL" id="MU839001">
    <property type="protein sequence ID" value="KAK1770144.1"/>
    <property type="molecule type" value="Genomic_DNA"/>
</dbReference>
<comment type="caution">
    <text evidence="3">The sequence shown here is derived from an EMBL/GenBank/DDBJ whole genome shotgun (WGS) entry which is preliminary data.</text>
</comment>
<sequence length="190" mass="19482">MQPILRRRLHLDNLNTSIHTHINFTTPSHNHTSSIPVIEMAPSDTTPLVGSPKSPNPTPTGAGPLRPLTAGIITTIGAARIATGVACLAAPSLALRLFSLDLPAPSYYVVRLFGSRELALGTLLLVAKSQGASRDAVRLGVLAGVLTDVVDVVSSVVDLASGNIGMGTFDLGGGVALLLAVLGVVGLRGL</sequence>
<keyword evidence="2" id="KW-0812">Transmembrane</keyword>
<dbReference type="InterPro" id="IPR025363">
    <property type="entry name" value="DUF4267"/>
</dbReference>
<keyword evidence="2" id="KW-1133">Transmembrane helix</keyword>
<feature type="region of interest" description="Disordered" evidence="1">
    <location>
        <begin position="44"/>
        <end position="65"/>
    </location>
</feature>
<dbReference type="RefSeq" id="XP_060286357.1">
    <property type="nucleotide sequence ID" value="XM_060427214.1"/>
</dbReference>